<dbReference type="InterPro" id="IPR017900">
    <property type="entry name" value="4Fe4S_Fe_S_CS"/>
</dbReference>
<gene>
    <name evidence="6" type="ORF">BLW93_06505</name>
</gene>
<keyword evidence="7" id="KW-1185">Reference proteome</keyword>
<feature type="domain" description="4Fe-4S ferredoxin-type" evidence="5">
    <location>
        <begin position="27"/>
        <end position="57"/>
    </location>
</feature>
<accession>A0A1R1MK64</accession>
<dbReference type="PANTHER" id="PTHR43687:SF2">
    <property type="entry name" value="FERREDOXIN 3"/>
    <property type="match status" value="1"/>
</dbReference>
<protein>
    <submittedName>
        <fullName evidence="6">Ferredoxin</fullName>
    </submittedName>
</protein>
<dbReference type="RefSeq" id="WP_076713291.1">
    <property type="nucleotide sequence ID" value="NZ_MOEN01000024.1"/>
</dbReference>
<evidence type="ECO:0000313" key="6">
    <source>
        <dbReference type="EMBL" id="OMH40197.1"/>
    </source>
</evidence>
<evidence type="ECO:0000256" key="2">
    <source>
        <dbReference type="ARBA" id="ARBA00022723"/>
    </source>
</evidence>
<dbReference type="PROSITE" id="PS51379">
    <property type="entry name" value="4FE4S_FER_2"/>
    <property type="match status" value="2"/>
</dbReference>
<dbReference type="GO" id="GO:0046872">
    <property type="term" value="F:metal ion binding"/>
    <property type="evidence" value="ECO:0007669"/>
    <property type="project" value="UniProtKB-KW"/>
</dbReference>
<dbReference type="Pfam" id="PF12838">
    <property type="entry name" value="Fer4_7"/>
    <property type="match status" value="1"/>
</dbReference>
<dbReference type="InterPro" id="IPR017896">
    <property type="entry name" value="4Fe4S_Fe-S-bd"/>
</dbReference>
<proteinExistence type="predicted"/>
<dbReference type="Gene3D" id="3.30.70.20">
    <property type="match status" value="1"/>
</dbReference>
<evidence type="ECO:0000313" key="7">
    <source>
        <dbReference type="Proteomes" id="UP000187408"/>
    </source>
</evidence>
<reference evidence="6 7" key="1">
    <citation type="submission" date="2016-10" db="EMBL/GenBank/DDBJ databases">
        <title>Genome sequence of a sulfur-reducing bacterium Desulfurobacterium indicum K6013.</title>
        <authorList>
            <person name="Cao J."/>
            <person name="Shao Z."/>
            <person name="Alain K."/>
            <person name="Jebbar M."/>
        </authorList>
    </citation>
    <scope>NUCLEOTIDE SEQUENCE [LARGE SCALE GENOMIC DNA]</scope>
    <source>
        <strain evidence="6 7">K6013</strain>
    </source>
</reference>
<comment type="caution">
    <text evidence="6">The sequence shown here is derived from an EMBL/GenBank/DDBJ whole genome shotgun (WGS) entry which is preliminary data.</text>
</comment>
<evidence type="ECO:0000259" key="5">
    <source>
        <dbReference type="PROSITE" id="PS51379"/>
    </source>
</evidence>
<keyword evidence="3" id="KW-0408">Iron</keyword>
<dbReference type="SUPFAM" id="SSF54862">
    <property type="entry name" value="4Fe-4S ferredoxins"/>
    <property type="match status" value="1"/>
</dbReference>
<keyword evidence="1" id="KW-0004">4Fe-4S</keyword>
<dbReference type="InterPro" id="IPR050572">
    <property type="entry name" value="Fe-S_Ferredoxin"/>
</dbReference>
<dbReference type="EMBL" id="MOEN01000024">
    <property type="protein sequence ID" value="OMH40197.1"/>
    <property type="molecule type" value="Genomic_DNA"/>
</dbReference>
<evidence type="ECO:0000256" key="4">
    <source>
        <dbReference type="ARBA" id="ARBA00023014"/>
    </source>
</evidence>
<dbReference type="AlphaFoldDB" id="A0A1R1MK64"/>
<evidence type="ECO:0000256" key="3">
    <source>
        <dbReference type="ARBA" id="ARBA00023004"/>
    </source>
</evidence>
<dbReference type="PANTHER" id="PTHR43687">
    <property type="entry name" value="ADENYLYLSULFATE REDUCTASE, BETA SUBUNIT"/>
    <property type="match status" value="1"/>
</dbReference>
<sequence>MKDVLGREIKDLSEELWWTVKRKEIEWYPTINYEKCIGCGICFITCGGKKVFDWDIEKNRPIVARPFNCMVGCTTCKTLCPVDAILFPDKTFIRKLIKELNILQKAKERIEKAVSAQNG</sequence>
<dbReference type="PROSITE" id="PS00198">
    <property type="entry name" value="4FE4S_FER_1"/>
    <property type="match status" value="1"/>
</dbReference>
<dbReference type="STRING" id="1914305.BLW93_06505"/>
<dbReference type="Proteomes" id="UP000187408">
    <property type="component" value="Unassembled WGS sequence"/>
</dbReference>
<keyword evidence="2" id="KW-0479">Metal-binding</keyword>
<evidence type="ECO:0000256" key="1">
    <source>
        <dbReference type="ARBA" id="ARBA00022485"/>
    </source>
</evidence>
<dbReference type="GO" id="GO:0051539">
    <property type="term" value="F:4 iron, 4 sulfur cluster binding"/>
    <property type="evidence" value="ECO:0007669"/>
    <property type="project" value="UniProtKB-KW"/>
</dbReference>
<name>A0A1R1MK64_9BACT</name>
<keyword evidence="4" id="KW-0411">Iron-sulfur</keyword>
<feature type="domain" description="4Fe-4S ferredoxin-type" evidence="5">
    <location>
        <begin position="59"/>
        <end position="90"/>
    </location>
</feature>
<dbReference type="OrthoDB" id="9789936at2"/>
<organism evidence="6 7">
    <name type="scientific">Desulfurobacterium indicum</name>
    <dbReference type="NCBI Taxonomy" id="1914305"/>
    <lineage>
        <taxon>Bacteria</taxon>
        <taxon>Pseudomonadati</taxon>
        <taxon>Aquificota</taxon>
        <taxon>Aquificia</taxon>
        <taxon>Desulfurobacteriales</taxon>
        <taxon>Desulfurobacteriaceae</taxon>
        <taxon>Desulfurobacterium</taxon>
    </lineage>
</organism>